<sequence>MSRADVAFLVDSSHSLEPDHFKTQLDFIGEFIKSVYIGPDYVQISVITFSFGAKVEFDLTRYSNKSSLLNALQNIKYKAGSTNTSAALRLAREEVFTRSRPGVKKLAILLTDGMSSNKVDTVLQSALLRNSGVTIVCIGIGSEILHDELLTMTADLNNVFTVSTFDGLYGILSKIRLISCDACSEKVTDLMYLLDASGGHTLQQFQGAIDALQSITSFIEIGSNKARVSLVTYASDPILRFDFRTVTSKDEIRQKIQVINRDSKSVANLTKALHYVSQNGFTTSSGARNDTRQVIVLLTNGKHIDTDAMKKMNLLKGTGKYIVAITCGKDTARENLLSVASEPYMFFHLGEELFTYVSVLSSMKTLFEYITCGL</sequence>
<protein>
    <recommendedName>
        <fullName evidence="1">VWFA domain-containing protein</fullName>
    </recommendedName>
</protein>
<accession>A0AAE0VN41</accession>
<dbReference type="PRINTS" id="PR00453">
    <property type="entry name" value="VWFADOMAIN"/>
</dbReference>
<dbReference type="SMART" id="SM00327">
    <property type="entry name" value="VWA"/>
    <property type="match status" value="2"/>
</dbReference>
<dbReference type="InterPro" id="IPR050525">
    <property type="entry name" value="ECM_Assembly_Org"/>
</dbReference>
<reference evidence="2" key="3">
    <citation type="submission" date="2023-05" db="EMBL/GenBank/DDBJ databases">
        <authorList>
            <person name="Smith C.H."/>
        </authorList>
    </citation>
    <scope>NUCLEOTIDE SEQUENCE</scope>
    <source>
        <strain evidence="2">CHS0354</strain>
        <tissue evidence="2">Mantle</tissue>
    </source>
</reference>
<feature type="domain" description="VWFA" evidence="1">
    <location>
        <begin position="5"/>
        <end position="175"/>
    </location>
</feature>
<dbReference type="Proteomes" id="UP001195483">
    <property type="component" value="Unassembled WGS sequence"/>
</dbReference>
<dbReference type="InterPro" id="IPR002035">
    <property type="entry name" value="VWF_A"/>
</dbReference>
<reference evidence="2" key="1">
    <citation type="journal article" date="2021" name="Genome Biol. Evol.">
        <title>A High-Quality Reference Genome for a Parasitic Bivalve with Doubly Uniparental Inheritance (Bivalvia: Unionida).</title>
        <authorList>
            <person name="Smith C.H."/>
        </authorList>
    </citation>
    <scope>NUCLEOTIDE SEQUENCE</scope>
    <source>
        <strain evidence="2">CHS0354</strain>
    </source>
</reference>
<reference evidence="2" key="2">
    <citation type="journal article" date="2021" name="Genome Biol. Evol.">
        <title>Developing a high-quality reference genome for a parasitic bivalve with doubly uniparental inheritance (Bivalvia: Unionida).</title>
        <authorList>
            <person name="Smith C.H."/>
        </authorList>
    </citation>
    <scope>NUCLEOTIDE SEQUENCE</scope>
    <source>
        <strain evidence="2">CHS0354</strain>
        <tissue evidence="2">Mantle</tissue>
    </source>
</reference>
<dbReference type="PROSITE" id="PS50234">
    <property type="entry name" value="VWFA"/>
    <property type="match status" value="2"/>
</dbReference>
<dbReference type="InterPro" id="IPR036465">
    <property type="entry name" value="vWFA_dom_sf"/>
</dbReference>
<dbReference type="CDD" id="cd01450">
    <property type="entry name" value="vWFA_subfamily_ECM"/>
    <property type="match status" value="1"/>
</dbReference>
<dbReference type="PANTHER" id="PTHR24020">
    <property type="entry name" value="COLLAGEN ALPHA"/>
    <property type="match status" value="1"/>
</dbReference>
<dbReference type="EMBL" id="JAEAOA010000054">
    <property type="protein sequence ID" value="KAK3583994.1"/>
    <property type="molecule type" value="Genomic_DNA"/>
</dbReference>
<dbReference type="Gene3D" id="3.40.50.410">
    <property type="entry name" value="von Willebrand factor, type A domain"/>
    <property type="match status" value="2"/>
</dbReference>
<organism evidence="2 3">
    <name type="scientific">Potamilus streckersoni</name>
    <dbReference type="NCBI Taxonomy" id="2493646"/>
    <lineage>
        <taxon>Eukaryota</taxon>
        <taxon>Metazoa</taxon>
        <taxon>Spiralia</taxon>
        <taxon>Lophotrochozoa</taxon>
        <taxon>Mollusca</taxon>
        <taxon>Bivalvia</taxon>
        <taxon>Autobranchia</taxon>
        <taxon>Heteroconchia</taxon>
        <taxon>Palaeoheterodonta</taxon>
        <taxon>Unionida</taxon>
        <taxon>Unionoidea</taxon>
        <taxon>Unionidae</taxon>
        <taxon>Ambleminae</taxon>
        <taxon>Lampsilini</taxon>
        <taxon>Potamilus</taxon>
    </lineage>
</organism>
<feature type="domain" description="VWFA" evidence="1">
    <location>
        <begin position="189"/>
        <end position="370"/>
    </location>
</feature>
<name>A0AAE0VN41_9BIVA</name>
<proteinExistence type="predicted"/>
<dbReference type="PANTHER" id="PTHR24020:SF20">
    <property type="entry name" value="PH DOMAIN-CONTAINING PROTEIN"/>
    <property type="match status" value="1"/>
</dbReference>
<dbReference type="Pfam" id="PF00092">
    <property type="entry name" value="VWA"/>
    <property type="match status" value="2"/>
</dbReference>
<dbReference type="AlphaFoldDB" id="A0AAE0VN41"/>
<evidence type="ECO:0000313" key="3">
    <source>
        <dbReference type="Proteomes" id="UP001195483"/>
    </source>
</evidence>
<gene>
    <name evidence="2" type="ORF">CHS0354_000150</name>
</gene>
<evidence type="ECO:0000313" key="2">
    <source>
        <dbReference type="EMBL" id="KAK3583994.1"/>
    </source>
</evidence>
<evidence type="ECO:0000259" key="1">
    <source>
        <dbReference type="PROSITE" id="PS50234"/>
    </source>
</evidence>
<dbReference type="SUPFAM" id="SSF53300">
    <property type="entry name" value="vWA-like"/>
    <property type="match status" value="2"/>
</dbReference>
<dbReference type="CDD" id="cd01472">
    <property type="entry name" value="vWA_collagen"/>
    <property type="match status" value="1"/>
</dbReference>
<comment type="caution">
    <text evidence="2">The sequence shown here is derived from an EMBL/GenBank/DDBJ whole genome shotgun (WGS) entry which is preliminary data.</text>
</comment>
<keyword evidence="3" id="KW-1185">Reference proteome</keyword>